<comment type="similarity">
    <text evidence="1">Belongs to the transglycosylase Slt family.</text>
</comment>
<evidence type="ECO:0000313" key="6">
    <source>
        <dbReference type="Proteomes" id="UP000198599"/>
    </source>
</evidence>
<dbReference type="PANTHER" id="PTHR37423">
    <property type="entry name" value="SOLUBLE LYTIC MUREIN TRANSGLYCOSYLASE-RELATED"/>
    <property type="match status" value="1"/>
</dbReference>
<dbReference type="GO" id="GO:0008933">
    <property type="term" value="F:peptidoglycan lytic transglycosylase activity"/>
    <property type="evidence" value="ECO:0007669"/>
    <property type="project" value="InterPro"/>
</dbReference>
<dbReference type="PROSITE" id="PS00922">
    <property type="entry name" value="TRANSGLYCOSYLASE"/>
    <property type="match status" value="1"/>
</dbReference>
<evidence type="ECO:0000259" key="4">
    <source>
        <dbReference type="Pfam" id="PF01464"/>
    </source>
</evidence>
<dbReference type="AlphaFoldDB" id="A0A1I5C244"/>
<sequence length="270" mass="28907">MKILRIFGIAAILSWPLPVQAGDPPPFPEFTFKRQKPPAPGVKRRINVQIEPQSAAPPKDAPARTDDTPVPRIATYGWFWELVPPELSADAPARLRAATQQLTNPPKGQRITAPRLQVLQDIALAEGRHILRETIGTRVSPALVLAVIAVESGGRADAISGAGAQGLMQLMPATASRFGVTDAMLPDQNIKGGVAYLDWLLGEFDGDALLALAGYNAGENAVKSHNGVPPFAETRDYVPKVLAAYEVARGLCKTRPELITDACALNLAMN</sequence>
<organism evidence="5 6">
    <name type="scientific">Roseovarius lutimaris</name>
    <dbReference type="NCBI Taxonomy" id="1005928"/>
    <lineage>
        <taxon>Bacteria</taxon>
        <taxon>Pseudomonadati</taxon>
        <taxon>Pseudomonadota</taxon>
        <taxon>Alphaproteobacteria</taxon>
        <taxon>Rhodobacterales</taxon>
        <taxon>Roseobacteraceae</taxon>
        <taxon>Roseovarius</taxon>
    </lineage>
</organism>
<dbReference type="CDD" id="cd00254">
    <property type="entry name" value="LT-like"/>
    <property type="match status" value="1"/>
</dbReference>
<keyword evidence="3" id="KW-0732">Signal</keyword>
<feature type="signal peptide" evidence="3">
    <location>
        <begin position="1"/>
        <end position="21"/>
    </location>
</feature>
<dbReference type="RefSeq" id="WP_092837580.1">
    <property type="nucleotide sequence ID" value="NZ_FOVP01000009.1"/>
</dbReference>
<gene>
    <name evidence="5" type="ORF">SAMN04487859_10981</name>
</gene>
<proteinExistence type="inferred from homology"/>
<evidence type="ECO:0000313" key="5">
    <source>
        <dbReference type="EMBL" id="SFN81045.1"/>
    </source>
</evidence>
<evidence type="ECO:0000256" key="1">
    <source>
        <dbReference type="ARBA" id="ARBA00007734"/>
    </source>
</evidence>
<evidence type="ECO:0000256" key="3">
    <source>
        <dbReference type="SAM" id="SignalP"/>
    </source>
</evidence>
<dbReference type="Proteomes" id="UP000198599">
    <property type="component" value="Unassembled WGS sequence"/>
</dbReference>
<dbReference type="OrthoDB" id="9815002at2"/>
<dbReference type="Pfam" id="PF01464">
    <property type="entry name" value="SLT"/>
    <property type="match status" value="1"/>
</dbReference>
<name>A0A1I5C244_9RHOB</name>
<reference evidence="6" key="1">
    <citation type="submission" date="2016-10" db="EMBL/GenBank/DDBJ databases">
        <authorList>
            <person name="Varghese N."/>
            <person name="Submissions S."/>
        </authorList>
    </citation>
    <scope>NUCLEOTIDE SEQUENCE [LARGE SCALE GENOMIC DNA]</scope>
    <source>
        <strain evidence="6">DSM 28463</strain>
    </source>
</reference>
<dbReference type="PANTHER" id="PTHR37423:SF2">
    <property type="entry name" value="MEMBRANE-BOUND LYTIC MUREIN TRANSGLYCOSYLASE C"/>
    <property type="match status" value="1"/>
</dbReference>
<dbReference type="InterPro" id="IPR023346">
    <property type="entry name" value="Lysozyme-like_dom_sf"/>
</dbReference>
<feature type="domain" description="Transglycosylase SLT" evidence="4">
    <location>
        <begin position="137"/>
        <end position="227"/>
    </location>
</feature>
<dbReference type="SUPFAM" id="SSF53955">
    <property type="entry name" value="Lysozyme-like"/>
    <property type="match status" value="1"/>
</dbReference>
<dbReference type="STRING" id="1005928.SAMN04487859_10981"/>
<feature type="chain" id="PRO_5011785296" evidence="3">
    <location>
        <begin position="22"/>
        <end position="270"/>
    </location>
</feature>
<dbReference type="Gene3D" id="1.10.530.10">
    <property type="match status" value="1"/>
</dbReference>
<dbReference type="InterPro" id="IPR000189">
    <property type="entry name" value="Transglyc_AS"/>
</dbReference>
<accession>A0A1I5C244</accession>
<dbReference type="GO" id="GO:0000270">
    <property type="term" value="P:peptidoglycan metabolic process"/>
    <property type="evidence" value="ECO:0007669"/>
    <property type="project" value="InterPro"/>
</dbReference>
<keyword evidence="6" id="KW-1185">Reference proteome</keyword>
<dbReference type="GO" id="GO:0016020">
    <property type="term" value="C:membrane"/>
    <property type="evidence" value="ECO:0007669"/>
    <property type="project" value="InterPro"/>
</dbReference>
<comment type="similarity">
    <text evidence="2">Belongs to the virb1 family.</text>
</comment>
<dbReference type="InterPro" id="IPR008258">
    <property type="entry name" value="Transglycosylase_SLT_dom_1"/>
</dbReference>
<evidence type="ECO:0000256" key="2">
    <source>
        <dbReference type="ARBA" id="ARBA00009387"/>
    </source>
</evidence>
<dbReference type="EMBL" id="FOVP01000009">
    <property type="protein sequence ID" value="SFN81045.1"/>
    <property type="molecule type" value="Genomic_DNA"/>
</dbReference>
<protein>
    <submittedName>
        <fullName evidence="5">Soluble lytic murein transglycosylase</fullName>
    </submittedName>
</protein>